<sequence length="357" mass="37215">MTDAGAVHVVLPGDVDDDRVPSGGNVYDRRACQGLGALGWTVRQVPLPAAWPLPGDPGGLARSLAALPDGTVVLLDGLVACAMPEVVVPEAKRLRVAVLVHLPLADETGLRPEVAAAMDAAERDTLRAAAAVIATSPHAARDLAARHGLPQVHVAPPGTDPAPPARGTDGASRLLCVAAVTPRKGHDLLVRALGALADWPWTCHCVGAYDRDPGFVAHLRGLIASLGLERRVVLTGPRSGAALAAKYGSADLLVLPSRQETFGMVVTEALARGVPVLTTTAGALPETLGRAPGGEPPGLLVPPGDPAALAGALRRWLDEPDLRRRLRTAAEERRAMLTTWETTSRLLADVLHGLVRR</sequence>
<dbReference type="Proteomes" id="UP000555564">
    <property type="component" value="Unassembled WGS sequence"/>
</dbReference>
<gene>
    <name evidence="5" type="ORF">BJ992_005073</name>
</gene>
<proteinExistence type="predicted"/>
<keyword evidence="6" id="KW-1185">Reference proteome</keyword>
<dbReference type="InterPro" id="IPR028098">
    <property type="entry name" value="Glyco_trans_4-like_N"/>
</dbReference>
<reference evidence="5 6" key="1">
    <citation type="submission" date="2020-08" db="EMBL/GenBank/DDBJ databases">
        <title>Sequencing the genomes of 1000 actinobacteria strains.</title>
        <authorList>
            <person name="Klenk H.-P."/>
        </authorList>
    </citation>
    <scope>NUCLEOTIDE SEQUENCE [LARGE SCALE GENOMIC DNA]</scope>
    <source>
        <strain evidence="5 6">DSM 44936</strain>
    </source>
</reference>
<evidence type="ECO:0000259" key="4">
    <source>
        <dbReference type="Pfam" id="PF13579"/>
    </source>
</evidence>
<keyword evidence="1" id="KW-0328">Glycosyltransferase</keyword>
<evidence type="ECO:0000259" key="3">
    <source>
        <dbReference type="Pfam" id="PF00534"/>
    </source>
</evidence>
<organism evidence="5 6">
    <name type="scientific">Sphaerisporangium rubeum</name>
    <dbReference type="NCBI Taxonomy" id="321317"/>
    <lineage>
        <taxon>Bacteria</taxon>
        <taxon>Bacillati</taxon>
        <taxon>Actinomycetota</taxon>
        <taxon>Actinomycetes</taxon>
        <taxon>Streptosporangiales</taxon>
        <taxon>Streptosporangiaceae</taxon>
        <taxon>Sphaerisporangium</taxon>
    </lineage>
</organism>
<comment type="caution">
    <text evidence="5">The sequence shown here is derived from an EMBL/GenBank/DDBJ whole genome shotgun (WGS) entry which is preliminary data.</text>
</comment>
<dbReference type="EMBL" id="JACHIU010000001">
    <property type="protein sequence ID" value="MBB6475642.1"/>
    <property type="molecule type" value="Genomic_DNA"/>
</dbReference>
<dbReference type="Gene3D" id="3.40.50.2000">
    <property type="entry name" value="Glycogen Phosphorylase B"/>
    <property type="match status" value="2"/>
</dbReference>
<dbReference type="InterPro" id="IPR001296">
    <property type="entry name" value="Glyco_trans_1"/>
</dbReference>
<name>A0A7X0II69_9ACTN</name>
<feature type="domain" description="Glycosyl transferase family 1" evidence="3">
    <location>
        <begin position="173"/>
        <end position="332"/>
    </location>
</feature>
<evidence type="ECO:0000256" key="2">
    <source>
        <dbReference type="ARBA" id="ARBA00022679"/>
    </source>
</evidence>
<dbReference type="CDD" id="cd03801">
    <property type="entry name" value="GT4_PimA-like"/>
    <property type="match status" value="1"/>
</dbReference>
<evidence type="ECO:0000313" key="6">
    <source>
        <dbReference type="Proteomes" id="UP000555564"/>
    </source>
</evidence>
<protein>
    <submittedName>
        <fullName evidence="5">Glycosyltransferase involved in cell wall biosynthesis</fullName>
    </submittedName>
</protein>
<accession>A0A7X0II69</accession>
<dbReference type="GO" id="GO:0016757">
    <property type="term" value="F:glycosyltransferase activity"/>
    <property type="evidence" value="ECO:0007669"/>
    <property type="project" value="UniProtKB-KW"/>
</dbReference>
<keyword evidence="2 5" id="KW-0808">Transferase</keyword>
<dbReference type="PANTHER" id="PTHR12526">
    <property type="entry name" value="GLYCOSYLTRANSFERASE"/>
    <property type="match status" value="1"/>
</dbReference>
<dbReference type="Pfam" id="PF00534">
    <property type="entry name" value="Glycos_transf_1"/>
    <property type="match status" value="1"/>
</dbReference>
<feature type="domain" description="Glycosyltransferase subfamily 4-like N-terminal" evidence="4">
    <location>
        <begin position="32"/>
        <end position="158"/>
    </location>
</feature>
<dbReference type="Pfam" id="PF13579">
    <property type="entry name" value="Glyco_trans_4_4"/>
    <property type="match status" value="1"/>
</dbReference>
<evidence type="ECO:0000313" key="5">
    <source>
        <dbReference type="EMBL" id="MBB6475642.1"/>
    </source>
</evidence>
<evidence type="ECO:0000256" key="1">
    <source>
        <dbReference type="ARBA" id="ARBA00022676"/>
    </source>
</evidence>
<dbReference type="RefSeq" id="WP_343072846.1">
    <property type="nucleotide sequence ID" value="NZ_BAAALO010000019.1"/>
</dbReference>
<dbReference type="AlphaFoldDB" id="A0A7X0II69"/>
<dbReference type="PANTHER" id="PTHR12526:SF510">
    <property type="entry name" value="D-INOSITOL 3-PHOSPHATE GLYCOSYLTRANSFERASE"/>
    <property type="match status" value="1"/>
</dbReference>
<dbReference type="SUPFAM" id="SSF53756">
    <property type="entry name" value="UDP-Glycosyltransferase/glycogen phosphorylase"/>
    <property type="match status" value="1"/>
</dbReference>